<protein>
    <submittedName>
        <fullName evidence="2">Methyltransferase domain-containing protein</fullName>
    </submittedName>
</protein>
<dbReference type="EMBL" id="FNCP01000002">
    <property type="protein sequence ID" value="SDG30474.1"/>
    <property type="molecule type" value="Genomic_DNA"/>
</dbReference>
<proteinExistence type="predicted"/>
<dbReference type="AlphaFoldDB" id="A0A1G7T618"/>
<sequence>MDIQYYTRLWSEGKVARASATAFWDNRADEFNKLVSPKASDQRIGKIIKFMSDHNLFAKNSSVLDIGCGPGGFAVEFAKTSRDVTGLDISFKMLDHAHRNAAAANLTNISFENLNWDEVNLEEYGWEKRFDLVTAINSPGIHDQVTLEKMIAASKGYCFLSNFVSRSDSVQDVIRKEILQLKDPKFYINTVYCIFNILWLMGYYPHITYVDTDREHVRSIEEASMYYGTLFELKNDPADDQNKLIMNYLEHISSDGFVRERVQTKTAWIYWTV</sequence>
<accession>A0A1G7T618</accession>
<dbReference type="PANTHER" id="PTHR43667">
    <property type="entry name" value="CYCLOPROPANE-FATTY-ACYL-PHOSPHOLIPID SYNTHASE"/>
    <property type="match status" value="1"/>
</dbReference>
<evidence type="ECO:0000313" key="2">
    <source>
        <dbReference type="EMBL" id="SDG30474.1"/>
    </source>
</evidence>
<name>A0A1G7T618_9FIRM</name>
<reference evidence="3" key="1">
    <citation type="submission" date="2016-10" db="EMBL/GenBank/DDBJ databases">
        <authorList>
            <person name="Varghese N."/>
            <person name="Submissions S."/>
        </authorList>
    </citation>
    <scope>NUCLEOTIDE SEQUENCE [LARGE SCALE GENOMIC DNA]</scope>
    <source>
        <strain evidence="3">DSM 8344</strain>
    </source>
</reference>
<evidence type="ECO:0000259" key="1">
    <source>
        <dbReference type="Pfam" id="PF13847"/>
    </source>
</evidence>
<dbReference type="PANTHER" id="PTHR43667:SF2">
    <property type="entry name" value="FATTY ACID C-METHYL TRANSFERASE"/>
    <property type="match status" value="1"/>
</dbReference>
<keyword evidence="2" id="KW-0808">Transferase</keyword>
<evidence type="ECO:0000313" key="3">
    <source>
        <dbReference type="Proteomes" id="UP000198656"/>
    </source>
</evidence>
<keyword evidence="3" id="KW-1185">Reference proteome</keyword>
<dbReference type="GO" id="GO:0032259">
    <property type="term" value="P:methylation"/>
    <property type="evidence" value="ECO:0007669"/>
    <property type="project" value="UniProtKB-KW"/>
</dbReference>
<dbReference type="CDD" id="cd02440">
    <property type="entry name" value="AdoMet_MTases"/>
    <property type="match status" value="1"/>
</dbReference>
<dbReference type="Gene3D" id="3.40.50.150">
    <property type="entry name" value="Vaccinia Virus protein VP39"/>
    <property type="match status" value="1"/>
</dbReference>
<dbReference type="InterPro" id="IPR029063">
    <property type="entry name" value="SAM-dependent_MTases_sf"/>
</dbReference>
<dbReference type="InterPro" id="IPR025714">
    <property type="entry name" value="Methyltranfer_dom"/>
</dbReference>
<dbReference type="Pfam" id="PF13847">
    <property type="entry name" value="Methyltransf_31"/>
    <property type="match status" value="1"/>
</dbReference>
<gene>
    <name evidence="2" type="ORF">SAMN05443529_102105</name>
</gene>
<dbReference type="GO" id="GO:0008168">
    <property type="term" value="F:methyltransferase activity"/>
    <property type="evidence" value="ECO:0007669"/>
    <property type="project" value="UniProtKB-KW"/>
</dbReference>
<feature type="domain" description="Methyltransferase" evidence="1">
    <location>
        <begin position="59"/>
        <end position="164"/>
    </location>
</feature>
<dbReference type="Proteomes" id="UP000198656">
    <property type="component" value="Unassembled WGS sequence"/>
</dbReference>
<dbReference type="SUPFAM" id="SSF53335">
    <property type="entry name" value="S-adenosyl-L-methionine-dependent methyltransferases"/>
    <property type="match status" value="1"/>
</dbReference>
<dbReference type="RefSeq" id="WP_092329357.1">
    <property type="nucleotide sequence ID" value="NZ_FNCP01000002.1"/>
</dbReference>
<dbReference type="InterPro" id="IPR050723">
    <property type="entry name" value="CFA/CMAS"/>
</dbReference>
<dbReference type="OrthoDB" id="9791837at2"/>
<dbReference type="STRING" id="1121419.SAMN05443529_102105"/>
<organism evidence="2 3">
    <name type="scientific">Desulfosporosinus hippei DSM 8344</name>
    <dbReference type="NCBI Taxonomy" id="1121419"/>
    <lineage>
        <taxon>Bacteria</taxon>
        <taxon>Bacillati</taxon>
        <taxon>Bacillota</taxon>
        <taxon>Clostridia</taxon>
        <taxon>Eubacteriales</taxon>
        <taxon>Desulfitobacteriaceae</taxon>
        <taxon>Desulfosporosinus</taxon>
    </lineage>
</organism>
<keyword evidence="2" id="KW-0489">Methyltransferase</keyword>